<organism evidence="2 3">
    <name type="scientific">Ectopseudomonas composti</name>
    <dbReference type="NCBI Taxonomy" id="658457"/>
    <lineage>
        <taxon>Bacteria</taxon>
        <taxon>Pseudomonadati</taxon>
        <taxon>Pseudomonadota</taxon>
        <taxon>Gammaproteobacteria</taxon>
        <taxon>Pseudomonadales</taxon>
        <taxon>Pseudomonadaceae</taxon>
        <taxon>Ectopseudomonas</taxon>
    </lineage>
</organism>
<dbReference type="EMBL" id="FOWP01000003">
    <property type="protein sequence ID" value="SFO90060.1"/>
    <property type="molecule type" value="Genomic_DNA"/>
</dbReference>
<dbReference type="PANTHER" id="PTHR39339">
    <property type="entry name" value="SLR1444 PROTEIN"/>
    <property type="match status" value="1"/>
</dbReference>
<dbReference type="SMART" id="SM00880">
    <property type="entry name" value="CHAD"/>
    <property type="match status" value="1"/>
</dbReference>
<dbReference type="PANTHER" id="PTHR39339:SF1">
    <property type="entry name" value="CHAD DOMAIN-CONTAINING PROTEIN"/>
    <property type="match status" value="1"/>
</dbReference>
<accession>A0A1I5KY80</accession>
<gene>
    <name evidence="2" type="ORF">SAMN05216601_103193</name>
</gene>
<proteinExistence type="predicted"/>
<dbReference type="InterPro" id="IPR007899">
    <property type="entry name" value="CHAD_dom"/>
</dbReference>
<dbReference type="STRING" id="658457.SAMN05216601_103193"/>
<reference evidence="2 3" key="1">
    <citation type="submission" date="2016-10" db="EMBL/GenBank/DDBJ databases">
        <authorList>
            <person name="de Groot N.N."/>
        </authorList>
    </citation>
    <scope>NUCLEOTIDE SEQUENCE [LARGE SCALE GENOMIC DNA]</scope>
    <source>
        <strain evidence="2 3">CCUG 59231</strain>
    </source>
</reference>
<dbReference type="OrthoDB" id="8587394at2"/>
<dbReference type="AlphaFoldDB" id="A0A1I5KY80"/>
<evidence type="ECO:0000313" key="3">
    <source>
        <dbReference type="Proteomes" id="UP000182400"/>
    </source>
</evidence>
<dbReference type="InterPro" id="IPR038186">
    <property type="entry name" value="CHAD_dom_sf"/>
</dbReference>
<protein>
    <submittedName>
        <fullName evidence="2">CHAD domain-containing protein</fullName>
    </submittedName>
</protein>
<feature type="domain" description="CHAD" evidence="1">
    <location>
        <begin position="1"/>
        <end position="256"/>
    </location>
</feature>
<evidence type="ECO:0000259" key="1">
    <source>
        <dbReference type="PROSITE" id="PS51708"/>
    </source>
</evidence>
<dbReference type="PROSITE" id="PS51708">
    <property type="entry name" value="CHAD"/>
    <property type="match status" value="1"/>
</dbReference>
<sequence>MSNFIEHCLERVLALQVRLYACQARLADCTDTEALHDLRIALRQLRSLLRPLRGLQAVDALEQGAAVLGRLSGPLRDREVLVAELARMGLAHLAPADEAQRAAGYAAIARSRELAELMALLDGWPANWYEAARQGQLKSVNKRIRRRLQRQQRQLASALRDPEHDRHRLRLLIKRVRYAAETYPAQSRLNKAAQLRLKRAQSALGDWHDHLQWLAQAEAHESLRPCRPLWLQAQLAAERRADDALLALYGDLPSPG</sequence>
<name>A0A1I5KY80_9GAMM</name>
<dbReference type="RefSeq" id="WP_074937640.1">
    <property type="nucleotide sequence ID" value="NZ_FOWP01000003.1"/>
</dbReference>
<dbReference type="Pfam" id="PF05235">
    <property type="entry name" value="CHAD"/>
    <property type="match status" value="1"/>
</dbReference>
<dbReference type="Proteomes" id="UP000182400">
    <property type="component" value="Unassembled WGS sequence"/>
</dbReference>
<dbReference type="Gene3D" id="1.40.20.10">
    <property type="entry name" value="CHAD domain"/>
    <property type="match status" value="1"/>
</dbReference>
<evidence type="ECO:0000313" key="2">
    <source>
        <dbReference type="EMBL" id="SFO90060.1"/>
    </source>
</evidence>